<feature type="domain" description="HNH nuclease" evidence="1">
    <location>
        <begin position="401"/>
        <end position="460"/>
    </location>
</feature>
<reference evidence="2 3" key="1">
    <citation type="submission" date="2017-08" db="EMBL/GenBank/DDBJ databases">
        <title>The strain WRN001 was isolated from Binhai saline alkaline soil, Tianjin, China.</title>
        <authorList>
            <person name="Liu D."/>
            <person name="Zhang G."/>
        </authorList>
    </citation>
    <scope>NUCLEOTIDE SEQUENCE [LARGE SCALE GENOMIC DNA]</scope>
    <source>
        <strain evidence="2 3">WN019</strain>
    </source>
</reference>
<dbReference type="GO" id="GO:0003676">
    <property type="term" value="F:nucleic acid binding"/>
    <property type="evidence" value="ECO:0007669"/>
    <property type="project" value="InterPro"/>
</dbReference>
<dbReference type="GO" id="GO:0004519">
    <property type="term" value="F:endonuclease activity"/>
    <property type="evidence" value="ECO:0007669"/>
    <property type="project" value="InterPro"/>
</dbReference>
<dbReference type="SMART" id="SM00507">
    <property type="entry name" value="HNHc"/>
    <property type="match status" value="1"/>
</dbReference>
<organism evidence="2 3">
    <name type="scientific">Halorubrum salipaludis</name>
    <dbReference type="NCBI Taxonomy" id="2032630"/>
    <lineage>
        <taxon>Archaea</taxon>
        <taxon>Methanobacteriati</taxon>
        <taxon>Methanobacteriota</taxon>
        <taxon>Stenosarchaea group</taxon>
        <taxon>Halobacteria</taxon>
        <taxon>Halobacteriales</taxon>
        <taxon>Haloferacaceae</taxon>
        <taxon>Halorubrum</taxon>
    </lineage>
</organism>
<protein>
    <recommendedName>
        <fullName evidence="1">HNH nuclease domain-containing protein</fullName>
    </recommendedName>
</protein>
<gene>
    <name evidence="2" type="ORF">CK500_09970</name>
</gene>
<dbReference type="Pfam" id="PF03235">
    <property type="entry name" value="GmrSD_N"/>
    <property type="match status" value="1"/>
</dbReference>
<dbReference type="InterPro" id="IPR002711">
    <property type="entry name" value="HNH"/>
</dbReference>
<keyword evidence="3" id="KW-1185">Reference proteome</keyword>
<dbReference type="Pfam" id="PF01844">
    <property type="entry name" value="HNH"/>
    <property type="match status" value="1"/>
</dbReference>
<dbReference type="Proteomes" id="UP000218083">
    <property type="component" value="Unassembled WGS sequence"/>
</dbReference>
<dbReference type="EMBL" id="NSKC01000005">
    <property type="protein sequence ID" value="PAU83126.1"/>
    <property type="molecule type" value="Genomic_DNA"/>
</dbReference>
<dbReference type="PANTHER" id="PTHR39639">
    <property type="entry name" value="CHROMOSOME 16, WHOLE GENOME SHOTGUN SEQUENCE"/>
    <property type="match status" value="1"/>
</dbReference>
<dbReference type="GO" id="GO:0008270">
    <property type="term" value="F:zinc ion binding"/>
    <property type="evidence" value="ECO:0007669"/>
    <property type="project" value="InterPro"/>
</dbReference>
<dbReference type="PANTHER" id="PTHR39639:SF1">
    <property type="entry name" value="DUF262 DOMAIN-CONTAINING PROTEIN"/>
    <property type="match status" value="1"/>
</dbReference>
<dbReference type="AlphaFoldDB" id="A0A2A2FCF3"/>
<proteinExistence type="predicted"/>
<evidence type="ECO:0000313" key="3">
    <source>
        <dbReference type="Proteomes" id="UP000218083"/>
    </source>
</evidence>
<evidence type="ECO:0000313" key="2">
    <source>
        <dbReference type="EMBL" id="PAU83126.1"/>
    </source>
</evidence>
<dbReference type="OrthoDB" id="350082at2157"/>
<dbReference type="RefSeq" id="WP_095637094.1">
    <property type="nucleotide sequence ID" value="NZ_NSKC01000005.1"/>
</dbReference>
<accession>A0A2A2FCF3</accession>
<dbReference type="InterPro" id="IPR003615">
    <property type="entry name" value="HNH_nuc"/>
</dbReference>
<evidence type="ECO:0000259" key="1">
    <source>
        <dbReference type="SMART" id="SM00507"/>
    </source>
</evidence>
<dbReference type="InterPro" id="IPR004919">
    <property type="entry name" value="GmrSD_N"/>
</dbReference>
<name>A0A2A2FCF3_9EURY</name>
<sequence>MAIYVDDPLNASDEDWDISKFHSDSEYFVKRPPYQRKSVWDTQKQKELIDSFVRQLYVPPVVIRQVVLDGNDLRLEVVDGQQRITAIQEFFEDEFALPDSAELRELNPDHEIAGKRYSELSEDVQEYIESQCSLKVIKLRGIDDPDDKRHQELATKVFWRLQQGEHLTNIEKNHSKTYSPVRNFIVQTADDISFDRENYESRDNNPNRHEFFTLLARNNDRLQQLSLLARFILIEIDEGPTKVTGKEVTKLFDCKREGFTVHEDLEEFKQRDEIQRVQRMLDLLTELYRDTDLKNSNGEIEFLNKEYFILSLYSLIRELEFEDYNFGRDNYDEVRNFTEEWFKRFEIEDTDDSEMLQFKEARQQNRGAVNKRHYILENAFWETEPDIQETDSQRAFSRAQRIKLFIESDRICEMCLEEEKTEEEAKVSWSNWDADHIEEHSQGGQTILENARVLCPHHNRSR</sequence>
<dbReference type="Gene3D" id="1.10.30.50">
    <property type="match status" value="1"/>
</dbReference>
<comment type="caution">
    <text evidence="2">The sequence shown here is derived from an EMBL/GenBank/DDBJ whole genome shotgun (WGS) entry which is preliminary data.</text>
</comment>
<dbReference type="CDD" id="cd00085">
    <property type="entry name" value="HNHc"/>
    <property type="match status" value="1"/>
</dbReference>